<dbReference type="NCBIfam" id="NF033788">
    <property type="entry name" value="HTH_metalloreg"/>
    <property type="match status" value="1"/>
</dbReference>
<accession>A0A5B8KZM3</accession>
<dbReference type="AlphaFoldDB" id="A0A5B8KZM3"/>
<evidence type="ECO:0000313" key="5">
    <source>
        <dbReference type="EMBL" id="QDZ01041.1"/>
    </source>
</evidence>
<dbReference type="SUPFAM" id="SSF46785">
    <property type="entry name" value="Winged helix' DNA-binding domain"/>
    <property type="match status" value="1"/>
</dbReference>
<dbReference type="SMART" id="SM00418">
    <property type="entry name" value="HTH_ARSR"/>
    <property type="match status" value="1"/>
</dbReference>
<dbReference type="Pfam" id="PF01022">
    <property type="entry name" value="HTH_5"/>
    <property type="match status" value="1"/>
</dbReference>
<dbReference type="GO" id="GO:0003677">
    <property type="term" value="F:DNA binding"/>
    <property type="evidence" value="ECO:0007669"/>
    <property type="project" value="UniProtKB-KW"/>
</dbReference>
<dbReference type="PANTHER" id="PTHR33154:SF15">
    <property type="entry name" value="REGULATORY PROTEIN ARSR"/>
    <property type="match status" value="1"/>
</dbReference>
<dbReference type="OrthoDB" id="9804742at2"/>
<proteinExistence type="predicted"/>
<dbReference type="InterPro" id="IPR011991">
    <property type="entry name" value="ArsR-like_HTH"/>
</dbReference>
<organism evidence="5 6">
    <name type="scientific">Nitratireductor mangrovi</name>
    <dbReference type="NCBI Taxonomy" id="2599600"/>
    <lineage>
        <taxon>Bacteria</taxon>
        <taxon>Pseudomonadati</taxon>
        <taxon>Pseudomonadota</taxon>
        <taxon>Alphaproteobacteria</taxon>
        <taxon>Hyphomicrobiales</taxon>
        <taxon>Phyllobacteriaceae</taxon>
        <taxon>Nitratireductor</taxon>
    </lineage>
</organism>
<dbReference type="InterPro" id="IPR051081">
    <property type="entry name" value="HTH_MetalResp_TranReg"/>
</dbReference>
<feature type="domain" description="HTH arsR-type" evidence="4">
    <location>
        <begin position="12"/>
        <end position="107"/>
    </location>
</feature>
<evidence type="ECO:0000259" key="4">
    <source>
        <dbReference type="PROSITE" id="PS50987"/>
    </source>
</evidence>
<keyword evidence="3" id="KW-0804">Transcription</keyword>
<reference evidence="5" key="1">
    <citation type="submission" date="2020-04" db="EMBL/GenBank/DDBJ databases">
        <title>Nitratireductor sp. nov. isolated from mangrove soil.</title>
        <authorList>
            <person name="Ye Y."/>
        </authorList>
    </citation>
    <scope>NUCLEOTIDE SEQUENCE</scope>
    <source>
        <strain evidence="5">SY7</strain>
    </source>
</reference>
<dbReference type="GO" id="GO:0003700">
    <property type="term" value="F:DNA-binding transcription factor activity"/>
    <property type="evidence" value="ECO:0007669"/>
    <property type="project" value="InterPro"/>
</dbReference>
<name>A0A5B8KZM3_9HYPH</name>
<dbReference type="Proteomes" id="UP000321389">
    <property type="component" value="Chromosome"/>
</dbReference>
<evidence type="ECO:0000313" key="6">
    <source>
        <dbReference type="Proteomes" id="UP000321389"/>
    </source>
</evidence>
<keyword evidence="2" id="KW-0238">DNA-binding</keyword>
<dbReference type="PANTHER" id="PTHR33154">
    <property type="entry name" value="TRANSCRIPTIONAL REGULATOR, ARSR FAMILY"/>
    <property type="match status" value="1"/>
</dbReference>
<dbReference type="Gene3D" id="1.10.10.10">
    <property type="entry name" value="Winged helix-like DNA-binding domain superfamily/Winged helix DNA-binding domain"/>
    <property type="match status" value="1"/>
</dbReference>
<evidence type="ECO:0000256" key="3">
    <source>
        <dbReference type="ARBA" id="ARBA00023163"/>
    </source>
</evidence>
<dbReference type="CDD" id="cd00090">
    <property type="entry name" value="HTH_ARSR"/>
    <property type="match status" value="1"/>
</dbReference>
<dbReference type="InterPro" id="IPR036388">
    <property type="entry name" value="WH-like_DNA-bd_sf"/>
</dbReference>
<evidence type="ECO:0000256" key="1">
    <source>
        <dbReference type="ARBA" id="ARBA00023015"/>
    </source>
</evidence>
<dbReference type="EMBL" id="CP042301">
    <property type="protein sequence ID" value="QDZ01041.1"/>
    <property type="molecule type" value="Genomic_DNA"/>
</dbReference>
<gene>
    <name evidence="5" type="ORF">FQ775_11965</name>
</gene>
<dbReference type="KEGG" id="niy:FQ775_11965"/>
<evidence type="ECO:0000256" key="2">
    <source>
        <dbReference type="ARBA" id="ARBA00023125"/>
    </source>
</evidence>
<protein>
    <submittedName>
        <fullName evidence="5">Helix-turn-helix transcriptional regulator</fullName>
    </submittedName>
</protein>
<dbReference type="PROSITE" id="PS50987">
    <property type="entry name" value="HTH_ARSR_2"/>
    <property type="match status" value="1"/>
</dbReference>
<dbReference type="RefSeq" id="WP_146299686.1">
    <property type="nucleotide sequence ID" value="NZ_CP042301.2"/>
</dbReference>
<dbReference type="InterPro" id="IPR001845">
    <property type="entry name" value="HTH_ArsR_DNA-bd_dom"/>
</dbReference>
<dbReference type="InterPro" id="IPR036390">
    <property type="entry name" value="WH_DNA-bd_sf"/>
</dbReference>
<keyword evidence="6" id="KW-1185">Reference proteome</keyword>
<dbReference type="PRINTS" id="PR00778">
    <property type="entry name" value="HTHARSR"/>
</dbReference>
<keyword evidence="1" id="KW-0805">Transcription regulation</keyword>
<sequence length="109" mass="11640">MNIAAATTCLKPDGTALPALAAGFAALAHPARLRILCHLAGREACCCREIVDEIDLAQSTVSQHLKVLVEAGLVRYRPENRRSQYTVDREAVARLSGSASTFLAGCCDQ</sequence>